<feature type="transmembrane region" description="Helical" evidence="16">
    <location>
        <begin position="385"/>
        <end position="407"/>
    </location>
</feature>
<protein>
    <recommendedName>
        <fullName evidence="17">Cytochrome oxidase subunit I profile domain-containing protein</fullName>
    </recommendedName>
</protein>
<evidence type="ECO:0000259" key="17">
    <source>
        <dbReference type="PROSITE" id="PS50855"/>
    </source>
</evidence>
<feature type="region of interest" description="Disordered" evidence="15">
    <location>
        <begin position="1"/>
        <end position="37"/>
    </location>
</feature>
<dbReference type="InterPro" id="IPR000883">
    <property type="entry name" value="Cyt_C_Oxase_1"/>
</dbReference>
<evidence type="ECO:0000256" key="14">
    <source>
        <dbReference type="RuleBase" id="RU000370"/>
    </source>
</evidence>
<evidence type="ECO:0000256" key="8">
    <source>
        <dbReference type="ARBA" id="ARBA00022723"/>
    </source>
</evidence>
<evidence type="ECO:0000256" key="4">
    <source>
        <dbReference type="ARBA" id="ARBA00022475"/>
    </source>
</evidence>
<feature type="compositionally biased region" description="Low complexity" evidence="15">
    <location>
        <begin position="7"/>
        <end position="27"/>
    </location>
</feature>
<keyword evidence="8" id="KW-0479">Metal-binding</keyword>
<dbReference type="SUPFAM" id="SSF81442">
    <property type="entry name" value="Cytochrome c oxidase subunit I-like"/>
    <property type="match status" value="1"/>
</dbReference>
<dbReference type="Pfam" id="PF00115">
    <property type="entry name" value="COX1"/>
    <property type="match status" value="1"/>
</dbReference>
<dbReference type="InterPro" id="IPR036927">
    <property type="entry name" value="Cyt_c_oxase-like_su1_sf"/>
</dbReference>
<feature type="transmembrane region" description="Helical" evidence="16">
    <location>
        <begin position="791"/>
        <end position="815"/>
    </location>
</feature>
<feature type="transmembrane region" description="Helical" evidence="16">
    <location>
        <begin position="419"/>
        <end position="443"/>
    </location>
</feature>
<feature type="transmembrane region" description="Helical" evidence="16">
    <location>
        <begin position="727"/>
        <end position="747"/>
    </location>
</feature>
<evidence type="ECO:0000256" key="3">
    <source>
        <dbReference type="ARBA" id="ARBA00022448"/>
    </source>
</evidence>
<evidence type="ECO:0000256" key="7">
    <source>
        <dbReference type="ARBA" id="ARBA00022692"/>
    </source>
</evidence>
<feature type="domain" description="Cytochrome oxidase subunit I profile" evidence="17">
    <location>
        <begin position="44"/>
        <end position="570"/>
    </location>
</feature>
<evidence type="ECO:0000256" key="11">
    <source>
        <dbReference type="ARBA" id="ARBA00023004"/>
    </source>
</evidence>
<evidence type="ECO:0000256" key="16">
    <source>
        <dbReference type="SAM" id="Phobius"/>
    </source>
</evidence>
<comment type="caution">
    <text evidence="18">The sequence shown here is derived from an EMBL/GenBank/DDBJ whole genome shotgun (WGS) entry which is preliminary data.</text>
</comment>
<evidence type="ECO:0000256" key="9">
    <source>
        <dbReference type="ARBA" id="ARBA00022982"/>
    </source>
</evidence>
<dbReference type="InterPro" id="IPR023615">
    <property type="entry name" value="Cyt_c_Oxase_su1_BS"/>
</dbReference>
<proteinExistence type="inferred from homology"/>
<keyword evidence="7 14" id="KW-0812">Transmembrane</keyword>
<gene>
    <name evidence="18" type="ORF">LMG1873_01784</name>
</gene>
<dbReference type="PANTHER" id="PTHR10422">
    <property type="entry name" value="CYTOCHROME C OXIDASE SUBUNIT 1"/>
    <property type="match status" value="1"/>
</dbReference>
<evidence type="ECO:0000256" key="1">
    <source>
        <dbReference type="ARBA" id="ARBA00004651"/>
    </source>
</evidence>
<dbReference type="Gene3D" id="1.20.210.10">
    <property type="entry name" value="Cytochrome c oxidase-like, subunit I domain"/>
    <property type="match status" value="1"/>
</dbReference>
<name>A0ABM8KV32_9BURK</name>
<dbReference type="PRINTS" id="PR01165">
    <property type="entry name" value="CYCOXIDASEI"/>
</dbReference>
<keyword evidence="9 14" id="KW-0249">Electron transport</keyword>
<evidence type="ECO:0000256" key="13">
    <source>
        <dbReference type="ARBA" id="ARBA00023136"/>
    </source>
</evidence>
<evidence type="ECO:0000256" key="15">
    <source>
        <dbReference type="SAM" id="MobiDB-lite"/>
    </source>
</evidence>
<dbReference type="InterPro" id="IPR023616">
    <property type="entry name" value="Cyt_c_oxase-like_su1_dom"/>
</dbReference>
<keyword evidence="6 14" id="KW-0679">Respiratory chain</keyword>
<feature type="transmembrane region" description="Helical" evidence="16">
    <location>
        <begin position="316"/>
        <end position="337"/>
    </location>
</feature>
<feature type="transmembrane region" description="Helical" evidence="16">
    <location>
        <begin position="496"/>
        <end position="518"/>
    </location>
</feature>
<feature type="transmembrane region" description="Helical" evidence="16">
    <location>
        <begin position="687"/>
        <end position="707"/>
    </location>
</feature>
<dbReference type="PROSITE" id="PS00077">
    <property type="entry name" value="COX1_CUB"/>
    <property type="match status" value="1"/>
</dbReference>
<keyword evidence="10 16" id="KW-1133">Transmembrane helix</keyword>
<dbReference type="SUPFAM" id="SSF81452">
    <property type="entry name" value="Cytochrome c oxidase subunit III-like"/>
    <property type="match status" value="1"/>
</dbReference>
<organism evidence="18 19">
    <name type="scientific">Achromobacter piechaudii</name>
    <dbReference type="NCBI Taxonomy" id="72556"/>
    <lineage>
        <taxon>Bacteria</taxon>
        <taxon>Pseudomonadati</taxon>
        <taxon>Pseudomonadota</taxon>
        <taxon>Betaproteobacteria</taxon>
        <taxon>Burkholderiales</taxon>
        <taxon>Alcaligenaceae</taxon>
        <taxon>Achromobacter</taxon>
    </lineage>
</organism>
<feature type="transmembrane region" description="Helical" evidence="16">
    <location>
        <begin position="836"/>
        <end position="859"/>
    </location>
</feature>
<keyword evidence="4" id="KW-1003">Cell membrane</keyword>
<feature type="transmembrane region" description="Helical" evidence="16">
    <location>
        <begin position="759"/>
        <end position="779"/>
    </location>
</feature>
<dbReference type="PANTHER" id="PTHR10422:SF35">
    <property type="entry name" value="CYTOCHROME BO(3) UBIQUINOL OXIDASE SUBUNIT 1"/>
    <property type="match status" value="1"/>
</dbReference>
<comment type="similarity">
    <text evidence="2 14">Belongs to the heme-copper respiratory oxidase family.</text>
</comment>
<keyword evidence="13 16" id="KW-0472">Membrane</keyword>
<keyword evidence="19" id="KW-1185">Reference proteome</keyword>
<dbReference type="InterPro" id="IPR035973">
    <property type="entry name" value="Cyt_c_oxidase_su3-like_sf"/>
</dbReference>
<feature type="transmembrane region" description="Helical" evidence="16">
    <location>
        <begin position="190"/>
        <end position="216"/>
    </location>
</feature>
<dbReference type="InterPro" id="IPR013833">
    <property type="entry name" value="Cyt_c_oxidase_su3_a-hlx"/>
</dbReference>
<dbReference type="EMBL" id="CADIJS010000002">
    <property type="protein sequence ID" value="CAB3684727.1"/>
    <property type="molecule type" value="Genomic_DNA"/>
</dbReference>
<evidence type="ECO:0000256" key="12">
    <source>
        <dbReference type="ARBA" id="ARBA00023008"/>
    </source>
</evidence>
<accession>A0ABM8KV32</accession>
<evidence type="ECO:0000256" key="2">
    <source>
        <dbReference type="ARBA" id="ARBA00009578"/>
    </source>
</evidence>
<feature type="transmembrane region" description="Helical" evidence="16">
    <location>
        <begin position="147"/>
        <end position="166"/>
    </location>
</feature>
<evidence type="ECO:0000256" key="6">
    <source>
        <dbReference type="ARBA" id="ARBA00022660"/>
    </source>
</evidence>
<dbReference type="Proteomes" id="UP000494116">
    <property type="component" value="Unassembled WGS sequence"/>
</dbReference>
<reference evidence="18 19" key="1">
    <citation type="submission" date="2020-04" db="EMBL/GenBank/DDBJ databases">
        <authorList>
            <person name="De Canck E."/>
        </authorList>
    </citation>
    <scope>NUCLEOTIDE SEQUENCE [LARGE SCALE GENOMIC DNA]</scope>
    <source>
        <strain evidence="18 19">LMG 1873</strain>
    </source>
</reference>
<evidence type="ECO:0000256" key="10">
    <source>
        <dbReference type="ARBA" id="ARBA00022989"/>
    </source>
</evidence>
<evidence type="ECO:0000256" key="5">
    <source>
        <dbReference type="ARBA" id="ARBA00022617"/>
    </source>
</evidence>
<feature type="transmembrane region" description="Helical" evidence="16">
    <location>
        <begin position="349"/>
        <end position="373"/>
    </location>
</feature>
<feature type="transmembrane region" description="Helical" evidence="16">
    <location>
        <begin position="288"/>
        <end position="309"/>
    </location>
</feature>
<feature type="transmembrane region" description="Helical" evidence="16">
    <location>
        <begin position="61"/>
        <end position="83"/>
    </location>
</feature>
<dbReference type="Gene3D" id="1.20.120.80">
    <property type="entry name" value="Cytochrome c oxidase, subunit III, four-helix bundle"/>
    <property type="match status" value="1"/>
</dbReference>
<feature type="transmembrane region" description="Helical" evidence="16">
    <location>
        <begin position="103"/>
        <end position="127"/>
    </location>
</feature>
<feature type="transmembrane region" description="Helical" evidence="16">
    <location>
        <begin position="228"/>
        <end position="254"/>
    </location>
</feature>
<keyword evidence="12" id="KW-0186">Copper</keyword>
<keyword evidence="11" id="KW-0408">Iron</keyword>
<keyword evidence="3 14" id="KW-0813">Transport</keyword>
<evidence type="ECO:0000313" key="19">
    <source>
        <dbReference type="Proteomes" id="UP000494116"/>
    </source>
</evidence>
<comment type="subcellular location">
    <subcellularLocation>
        <location evidence="1">Cell membrane</location>
        <topology evidence="1">Multi-pass membrane protein</topology>
    </subcellularLocation>
</comment>
<keyword evidence="5 14" id="KW-0349">Heme</keyword>
<feature type="transmembrane region" description="Helical" evidence="16">
    <location>
        <begin position="455"/>
        <end position="476"/>
    </location>
</feature>
<evidence type="ECO:0000313" key="18">
    <source>
        <dbReference type="EMBL" id="CAB3684727.1"/>
    </source>
</evidence>
<sequence>MSDNAQPLAATVPQAPPAAAAPMADLPNPLPRPEGEHDALAQAWRRPSGWRVLTVVNNTSIGLLYIGTAFLFFLLAGVLALLMRTQLAAPDSHLIGHALYNQLFTMHGTVMMFLFAVPAVEAVAVLLLPNMLGARDLPFPRLSAYAYWAYAVGGLVFFCSIFFGLAPDGGWFMYPPLTGSQYSPAMNADLWLLGIGFIEISAIAGAIELAVGILRTRAPGMSLDKMPIFAWVMLVFCGMVIIAFPAVIVATALLELERAFDMPFFIAQRGGDPLLWQHLFWFFGHPEVYIIFLPAAGMVSMIVPAMAGVPLVGYRWVVMAVVGTAFLSFGLWVHHMFATGIPALSASFASAASMAVSVPTAIQVFAWIATIAAALRLRPLKTPMLFILGFFFIFVLGGLTGVMVAVIPFDLQAHDSYFIVAHLHYVLFGGMVFPLFAAFYFWTPLISRRALSERLGRWTFWLMFVGFNVAFFPMHFTGLAGMPRRVYTYAESQGWGLLNMVSTVGAYLIAAGVLVFIWDLARNFRPGGSHHAGNVWNAGTLEWLPNGDYGLRSIPRVSSREPLWDQPGLAREVAAGHHFLPHAPAGRRSTLVTSALDAQPDYVLPLPGPGWAPLLAALGTAGFFLLLTFKMHVLAGACGVLAVASLWRWLWDADTGPDYPPVDIGAGLRVPMVCAGASSHYGWAMSLLAVVCASIFGCLCFAYLFLWTTSPSAWPVPAELPGMAQPLLSAGLLLAAAALVACCGPWLRQSQQGRVRAGLIAGAVLLGLASAMELHGHWAHGLRPQASAYAAAVYSVAGLQAVFALLVATMAVFTVTRSWAGRLSDTRRACYHSTMVMWHYTVAQGLVGLGLVHAFPLLAG</sequence>
<dbReference type="PROSITE" id="PS50855">
    <property type="entry name" value="COX1"/>
    <property type="match status" value="1"/>
</dbReference>